<dbReference type="Gene3D" id="3.30.450.20">
    <property type="entry name" value="PAS domain"/>
    <property type="match status" value="1"/>
</dbReference>
<dbReference type="AlphaFoldDB" id="A0A8B2VGR7"/>
<dbReference type="EMBL" id="MVCE01000003">
    <property type="protein sequence ID" value="PGF33767.1"/>
    <property type="molecule type" value="Genomic_DNA"/>
</dbReference>
<dbReference type="Proteomes" id="UP000226191">
    <property type="component" value="Unassembled WGS sequence"/>
</dbReference>
<comment type="caution">
    <text evidence="1">The sequence shown here is derived from an EMBL/GenBank/DDBJ whole genome shotgun (WGS) entry which is preliminary data.</text>
</comment>
<accession>A0A8B2VGR7</accession>
<dbReference type="SUPFAM" id="SSF58104">
    <property type="entry name" value="Methyl-accepting chemotaxis protein (MCP) signaling domain"/>
    <property type="match status" value="1"/>
</dbReference>
<dbReference type="SUPFAM" id="SSF55785">
    <property type="entry name" value="PYP-like sensor domain (PAS domain)"/>
    <property type="match status" value="1"/>
</dbReference>
<keyword evidence="1" id="KW-0675">Receptor</keyword>
<evidence type="ECO:0000313" key="1">
    <source>
        <dbReference type="EMBL" id="PGF33767.1"/>
    </source>
</evidence>
<organism evidence="1 2">
    <name type="scientific">Cutibacterium acnes</name>
    <name type="common">Propionibacterium acnes</name>
    <dbReference type="NCBI Taxonomy" id="1747"/>
    <lineage>
        <taxon>Bacteria</taxon>
        <taxon>Bacillati</taxon>
        <taxon>Actinomycetota</taxon>
        <taxon>Actinomycetes</taxon>
        <taxon>Propionibacteriales</taxon>
        <taxon>Propionibacteriaceae</taxon>
        <taxon>Cutibacterium</taxon>
    </lineage>
</organism>
<dbReference type="RefSeq" id="WP_002516271.1">
    <property type="nucleotide sequence ID" value="NZ_AP022844.1"/>
</dbReference>
<dbReference type="GeneID" id="92857958"/>
<gene>
    <name evidence="1" type="ORF">B1B09_07525</name>
</gene>
<reference evidence="1 2" key="1">
    <citation type="submission" date="2017-02" db="EMBL/GenBank/DDBJ databases">
        <title>Prevalence of linear plasmids in Cutibacterium acnes isolates obtained from cancerous prostatic tissue.</title>
        <authorList>
            <person name="Davidsson S."/>
            <person name="Bruggemann H."/>
        </authorList>
    </citation>
    <scope>NUCLEOTIDE SEQUENCE [LARGE SCALE GENOMIC DNA]</scope>
    <source>
        <strain evidence="1 2">11-78</strain>
    </source>
</reference>
<dbReference type="InterPro" id="IPR035965">
    <property type="entry name" value="PAS-like_dom_sf"/>
</dbReference>
<dbReference type="OrthoDB" id="266313at2"/>
<sequence>MSRPEPTGENRIVEPEEIFFSTTDAKGVIEKANSVFVDISRYSWDDLIGAPHNIIRHPMMPGAAFLAMWTTIKTGEPFCAYVHNLAADGATYTVLATVVPLGEGYLSVRVTPQVPEMLQAAETVYQAGRDAEWIAGEQGCGAPERARRGLDAVKTALEQAGYPDYGTFMRKALVQEVSVRRRQHRACRGMVDETTLGQLSSQVNRARQLVETWLETFDGLSDLSSKAGRTARTLSKAMTESQRTADVITDSREATEASLRPLVTVLTLWSRMDAEIAPLVNGVVADLDAMATSADLTSFGLAVAHIQVESTRSFVSELWAEVDGWQRALPAIDDLSRAVEEAMSEANRRLDEVRDLADRAASCTQELADLMAMPTALLTSWQQMASQRELSAGVADLVPRVEEQIGASQAMAAELTDVVAGLHKLADASNEELDVSVLAEIRRLGAEVAAGR</sequence>
<protein>
    <submittedName>
        <fullName evidence="1">Aerotaxis receptor Aer</fullName>
    </submittedName>
</protein>
<evidence type="ECO:0000313" key="2">
    <source>
        <dbReference type="Proteomes" id="UP000226191"/>
    </source>
</evidence>
<proteinExistence type="predicted"/>
<name>A0A8B2VGR7_CUTAC</name>